<evidence type="ECO:0000256" key="8">
    <source>
        <dbReference type="ARBA" id="ARBA00047899"/>
    </source>
</evidence>
<feature type="compositionally biased region" description="Basic and acidic residues" evidence="11">
    <location>
        <begin position="267"/>
        <end position="286"/>
    </location>
</feature>
<feature type="compositionally biased region" description="Basic residues" evidence="11">
    <location>
        <begin position="247"/>
        <end position="256"/>
    </location>
</feature>
<dbReference type="InterPro" id="IPR017441">
    <property type="entry name" value="Protein_kinase_ATP_BS"/>
</dbReference>
<accession>A0A2D0Q2X0</accession>
<dbReference type="OrthoDB" id="10252171at2759"/>
<dbReference type="GO" id="GO:0004674">
    <property type="term" value="F:protein serine/threonine kinase activity"/>
    <property type="evidence" value="ECO:0007669"/>
    <property type="project" value="UniProtKB-KW"/>
</dbReference>
<feature type="domain" description="Protein kinase" evidence="12">
    <location>
        <begin position="357"/>
        <end position="611"/>
    </location>
</feature>
<dbReference type="Proteomes" id="UP000221080">
    <property type="component" value="Chromosome 26"/>
</dbReference>
<evidence type="ECO:0000313" key="14">
    <source>
        <dbReference type="RefSeq" id="XP_017312654.2"/>
    </source>
</evidence>
<dbReference type="Pfam" id="PF00069">
    <property type="entry name" value="Pkinase"/>
    <property type="match status" value="1"/>
</dbReference>
<dbReference type="GeneID" id="108258491"/>
<keyword evidence="6 14" id="KW-0418">Kinase</keyword>
<feature type="compositionally biased region" description="Basic and acidic residues" evidence="11">
    <location>
        <begin position="325"/>
        <end position="345"/>
    </location>
</feature>
<feature type="compositionally biased region" description="Basic and acidic residues" evidence="11">
    <location>
        <begin position="163"/>
        <end position="175"/>
    </location>
</feature>
<evidence type="ECO:0000256" key="3">
    <source>
        <dbReference type="ARBA" id="ARBA00022527"/>
    </source>
</evidence>
<dbReference type="GO" id="GO:0005524">
    <property type="term" value="F:ATP binding"/>
    <property type="evidence" value="ECO:0007669"/>
    <property type="project" value="UniProtKB-UniRule"/>
</dbReference>
<keyword evidence="5 10" id="KW-0547">Nucleotide-binding</keyword>
<sequence>MGSNCLVSGPHFARMESQQNPLKRMDLASEQPELQSKEKPVKKRRRTTEEKDVKTEKTETCVEAPCPVNRRVSKVNPLKKKRMDLAPEQLELQPKEKPVKKRRRMTEEKDVKTEKTETCVEAPCPVNRRVSKVNPLKKKRMDLAPEQLELQPKEKPVKKRRRMTEEKDVKTEKTETCVEAPCPVNRRVSKVNPLKRKRMDLALEQPELQPKEKPVKKRRRMTEEKDVKTEKTETCVEAPCPVNRRVSKVNPLKRKKMDFAPEQPELQPKEKPVKNRRRETKEKDVKTERTATCVEASCSINRRVSKVNPLKRKRMDAPPEGPEPQPKEQKRAEKMRRTETEENNVKTKKRANIFSRYTLGKRLGEGAFAFVYAGVRKSDRKKVALKFIYRSRVDPYITLPGDTRRLPLEVALMELVCKPPHCPFVIELLEWFETPAFFLLVLERPDPCVDLLDYCKDLNMSECTARTIMQQILFAALHCRGRGVIHRDITESNILLNPQTLDVKLIDFGCGDLLKDTRFTEFSGTRPLYPPEWITEAEYEAEPATVWALGILLYQLLCKAKPFSGDHEIVYGHLDFPDDLSEASCSLIKWCLQRDPKRRPTLEQILAHHWF</sequence>
<dbReference type="AlphaFoldDB" id="A0A2D0Q2X0"/>
<keyword evidence="13" id="KW-1185">Reference proteome</keyword>
<dbReference type="InterPro" id="IPR011009">
    <property type="entry name" value="Kinase-like_dom_sf"/>
</dbReference>
<keyword evidence="4" id="KW-0808">Transferase</keyword>
<feature type="region of interest" description="Disordered" evidence="11">
    <location>
        <begin position="73"/>
        <end position="117"/>
    </location>
</feature>
<keyword evidence="7 10" id="KW-0067">ATP-binding</keyword>
<evidence type="ECO:0000313" key="13">
    <source>
        <dbReference type="Proteomes" id="UP000221080"/>
    </source>
</evidence>
<feature type="region of interest" description="Disordered" evidence="11">
    <location>
        <begin position="305"/>
        <end position="346"/>
    </location>
</feature>
<dbReference type="InterPro" id="IPR000719">
    <property type="entry name" value="Prot_kinase_dom"/>
</dbReference>
<comment type="similarity">
    <text evidence="1">Belongs to the protein kinase superfamily. CAMK Ser/Thr protein kinase family. PIM subfamily.</text>
</comment>
<dbReference type="PROSITE" id="PS50011">
    <property type="entry name" value="PROTEIN_KINASE_DOM"/>
    <property type="match status" value="1"/>
</dbReference>
<feature type="compositionally biased region" description="Basic and acidic residues" evidence="11">
    <location>
        <begin position="47"/>
        <end position="59"/>
    </location>
</feature>
<evidence type="ECO:0000256" key="2">
    <source>
        <dbReference type="ARBA" id="ARBA00012513"/>
    </source>
</evidence>
<dbReference type="PROSITE" id="PS00109">
    <property type="entry name" value="PROTEIN_KINASE_TYR"/>
    <property type="match status" value="1"/>
</dbReference>
<dbReference type="RefSeq" id="XP_017312654.2">
    <property type="nucleotide sequence ID" value="XM_017457165.3"/>
</dbReference>
<feature type="binding site" evidence="10">
    <location>
        <position position="386"/>
    </location>
    <ligand>
        <name>ATP</name>
        <dbReference type="ChEBI" id="CHEBI:30616"/>
    </ligand>
</feature>
<dbReference type="PANTHER" id="PTHR22984:SF11">
    <property type="entry name" value="AURORA KINASE-RELATED"/>
    <property type="match status" value="1"/>
</dbReference>
<evidence type="ECO:0000256" key="5">
    <source>
        <dbReference type="ARBA" id="ARBA00022741"/>
    </source>
</evidence>
<feature type="compositionally biased region" description="Basic residues" evidence="11">
    <location>
        <begin position="305"/>
        <end position="314"/>
    </location>
</feature>
<evidence type="ECO:0000256" key="9">
    <source>
        <dbReference type="ARBA" id="ARBA00048679"/>
    </source>
</evidence>
<dbReference type="KEGG" id="ipu:108258491"/>
<dbReference type="GO" id="GO:0005737">
    <property type="term" value="C:cytoplasm"/>
    <property type="evidence" value="ECO:0007669"/>
    <property type="project" value="TreeGrafter"/>
</dbReference>
<reference evidence="14" key="2">
    <citation type="submission" date="2025-08" db="UniProtKB">
        <authorList>
            <consortium name="RefSeq"/>
        </authorList>
    </citation>
    <scope>IDENTIFICATION</scope>
    <source>
        <tissue evidence="14">Blood</tissue>
    </source>
</reference>
<feature type="region of interest" description="Disordered" evidence="11">
    <location>
        <begin position="131"/>
        <end position="175"/>
    </location>
</feature>
<dbReference type="PANTHER" id="PTHR22984">
    <property type="entry name" value="SERINE/THREONINE-PROTEIN KINASE PIM"/>
    <property type="match status" value="1"/>
</dbReference>
<reference evidence="13" key="1">
    <citation type="journal article" date="2016" name="Nat. Commun.">
        <title>The channel catfish genome sequence provides insights into the evolution of scale formation in teleosts.</title>
        <authorList>
            <person name="Liu Z."/>
            <person name="Liu S."/>
            <person name="Yao J."/>
            <person name="Bao L."/>
            <person name="Zhang J."/>
            <person name="Li Y."/>
            <person name="Jiang C."/>
            <person name="Sun L."/>
            <person name="Wang R."/>
            <person name="Zhang Y."/>
            <person name="Zhou T."/>
            <person name="Zeng Q."/>
            <person name="Fu Q."/>
            <person name="Gao S."/>
            <person name="Li N."/>
            <person name="Koren S."/>
            <person name="Jiang Y."/>
            <person name="Zimin A."/>
            <person name="Xu P."/>
            <person name="Phillippy A.M."/>
            <person name="Geng X."/>
            <person name="Song L."/>
            <person name="Sun F."/>
            <person name="Li C."/>
            <person name="Wang X."/>
            <person name="Chen A."/>
            <person name="Jin Y."/>
            <person name="Yuan Z."/>
            <person name="Yang Y."/>
            <person name="Tan S."/>
            <person name="Peatman E."/>
            <person name="Lu J."/>
            <person name="Qin Z."/>
            <person name="Dunham R."/>
            <person name="Li Z."/>
            <person name="Sonstegard T."/>
            <person name="Feng J."/>
            <person name="Danzmann R.G."/>
            <person name="Schroeder S."/>
            <person name="Scheffler B."/>
            <person name="Duke M.V."/>
            <person name="Ballard L."/>
            <person name="Kucuktas H."/>
            <person name="Kaltenboeck L."/>
            <person name="Liu H."/>
            <person name="Armbruster J."/>
            <person name="Xie Y."/>
            <person name="Kirby M.L."/>
            <person name="Tian Y."/>
            <person name="Flanagan M.E."/>
            <person name="Mu W."/>
            <person name="Waldbieser G.C."/>
        </authorList>
    </citation>
    <scope>NUCLEOTIDE SEQUENCE [LARGE SCALE GENOMIC DNA]</scope>
    <source>
        <strain evidence="13">SDA103</strain>
    </source>
</reference>
<feature type="compositionally biased region" description="Basic residues" evidence="11">
    <location>
        <begin position="73"/>
        <end position="82"/>
    </location>
</feature>
<dbReference type="EC" id="2.7.11.1" evidence="2"/>
<dbReference type="SUPFAM" id="SSF56112">
    <property type="entry name" value="Protein kinase-like (PK-like)"/>
    <property type="match status" value="1"/>
</dbReference>
<feature type="compositionally biased region" description="Basic residues" evidence="11">
    <location>
        <begin position="189"/>
        <end position="198"/>
    </location>
</feature>
<evidence type="ECO:0000256" key="1">
    <source>
        <dbReference type="ARBA" id="ARBA00005505"/>
    </source>
</evidence>
<comment type="catalytic activity">
    <reaction evidence="8">
        <text>L-threonyl-[protein] + ATP = O-phospho-L-threonyl-[protein] + ADP + H(+)</text>
        <dbReference type="Rhea" id="RHEA:46608"/>
        <dbReference type="Rhea" id="RHEA-COMP:11060"/>
        <dbReference type="Rhea" id="RHEA-COMP:11605"/>
        <dbReference type="ChEBI" id="CHEBI:15378"/>
        <dbReference type="ChEBI" id="CHEBI:30013"/>
        <dbReference type="ChEBI" id="CHEBI:30616"/>
        <dbReference type="ChEBI" id="CHEBI:61977"/>
        <dbReference type="ChEBI" id="CHEBI:456216"/>
        <dbReference type="EC" id="2.7.11.1"/>
    </reaction>
</comment>
<organism evidence="13 14">
    <name type="scientific">Ictalurus punctatus</name>
    <name type="common">Channel catfish</name>
    <name type="synonym">Silurus punctatus</name>
    <dbReference type="NCBI Taxonomy" id="7998"/>
    <lineage>
        <taxon>Eukaryota</taxon>
        <taxon>Metazoa</taxon>
        <taxon>Chordata</taxon>
        <taxon>Craniata</taxon>
        <taxon>Vertebrata</taxon>
        <taxon>Euteleostomi</taxon>
        <taxon>Actinopterygii</taxon>
        <taxon>Neopterygii</taxon>
        <taxon>Teleostei</taxon>
        <taxon>Ostariophysi</taxon>
        <taxon>Siluriformes</taxon>
        <taxon>Ictaluridae</taxon>
        <taxon>Ictalurus</taxon>
    </lineage>
</organism>
<dbReference type="STRING" id="7998.ENSIPUP00000032264"/>
<gene>
    <name evidence="14" type="primary">LOC108258491</name>
</gene>
<evidence type="ECO:0000256" key="6">
    <source>
        <dbReference type="ARBA" id="ARBA00022777"/>
    </source>
</evidence>
<feature type="region of interest" description="Disordered" evidence="11">
    <location>
        <begin position="1"/>
        <end position="59"/>
    </location>
</feature>
<dbReference type="GO" id="GO:0007346">
    <property type="term" value="P:regulation of mitotic cell cycle"/>
    <property type="evidence" value="ECO:0007669"/>
    <property type="project" value="TreeGrafter"/>
</dbReference>
<feature type="compositionally biased region" description="Basic and acidic residues" evidence="11">
    <location>
        <begin position="221"/>
        <end position="233"/>
    </location>
</feature>
<evidence type="ECO:0000259" key="12">
    <source>
        <dbReference type="PROSITE" id="PS50011"/>
    </source>
</evidence>
<comment type="catalytic activity">
    <reaction evidence="9">
        <text>L-seryl-[protein] + ATP = O-phospho-L-seryl-[protein] + ADP + H(+)</text>
        <dbReference type="Rhea" id="RHEA:17989"/>
        <dbReference type="Rhea" id="RHEA-COMP:9863"/>
        <dbReference type="Rhea" id="RHEA-COMP:11604"/>
        <dbReference type="ChEBI" id="CHEBI:15378"/>
        <dbReference type="ChEBI" id="CHEBI:29999"/>
        <dbReference type="ChEBI" id="CHEBI:30616"/>
        <dbReference type="ChEBI" id="CHEBI:83421"/>
        <dbReference type="ChEBI" id="CHEBI:456216"/>
        <dbReference type="EC" id="2.7.11.1"/>
    </reaction>
</comment>
<protein>
    <recommendedName>
        <fullName evidence="2">non-specific serine/threonine protein kinase</fullName>
        <ecNumber evidence="2">2.7.11.1</ecNumber>
    </recommendedName>
</protein>
<feature type="region of interest" description="Disordered" evidence="11">
    <location>
        <begin position="247"/>
        <end position="286"/>
    </location>
</feature>
<dbReference type="InterPro" id="IPR051138">
    <property type="entry name" value="PIM_Ser/Thr_kinase"/>
</dbReference>
<feature type="compositionally biased region" description="Basic residues" evidence="11">
    <location>
        <begin position="131"/>
        <end position="140"/>
    </location>
</feature>
<dbReference type="Gene3D" id="3.30.200.20">
    <property type="entry name" value="Phosphorylase Kinase, domain 1"/>
    <property type="match status" value="1"/>
</dbReference>
<name>A0A2D0Q2X0_ICTPU</name>
<dbReference type="PROSITE" id="PS00107">
    <property type="entry name" value="PROTEIN_KINASE_ATP"/>
    <property type="match status" value="1"/>
</dbReference>
<feature type="compositionally biased region" description="Basic and acidic residues" evidence="11">
    <location>
        <begin position="105"/>
        <end position="117"/>
    </location>
</feature>
<proteinExistence type="inferred from homology"/>
<evidence type="ECO:0000256" key="11">
    <source>
        <dbReference type="SAM" id="MobiDB-lite"/>
    </source>
</evidence>
<feature type="region of interest" description="Disordered" evidence="11">
    <location>
        <begin position="189"/>
        <end position="233"/>
    </location>
</feature>
<evidence type="ECO:0000256" key="10">
    <source>
        <dbReference type="PROSITE-ProRule" id="PRU10141"/>
    </source>
</evidence>
<dbReference type="InterPro" id="IPR008266">
    <property type="entry name" value="Tyr_kinase_AS"/>
</dbReference>
<dbReference type="GO" id="GO:0043066">
    <property type="term" value="P:negative regulation of apoptotic process"/>
    <property type="evidence" value="ECO:0007669"/>
    <property type="project" value="TreeGrafter"/>
</dbReference>
<evidence type="ECO:0000256" key="4">
    <source>
        <dbReference type="ARBA" id="ARBA00022679"/>
    </source>
</evidence>
<keyword evidence="3" id="KW-0723">Serine/threonine-protein kinase</keyword>
<dbReference type="Gene3D" id="1.10.510.10">
    <property type="entry name" value="Transferase(Phosphotransferase) domain 1"/>
    <property type="match status" value="1"/>
</dbReference>
<evidence type="ECO:0000256" key="7">
    <source>
        <dbReference type="ARBA" id="ARBA00022840"/>
    </source>
</evidence>